<keyword evidence="3" id="KW-1185">Reference proteome</keyword>
<evidence type="ECO:0000313" key="3">
    <source>
        <dbReference type="Proteomes" id="UP001235939"/>
    </source>
</evidence>
<feature type="compositionally biased region" description="Polar residues" evidence="1">
    <location>
        <begin position="416"/>
        <end position="446"/>
    </location>
</feature>
<protein>
    <recommendedName>
        <fullName evidence="4">Gag protein</fullName>
    </recommendedName>
</protein>
<accession>A0ABY6LL53</accession>
<dbReference type="EMBL" id="CP092883">
    <property type="protein sequence ID" value="UYV81888.1"/>
    <property type="molecule type" value="Genomic_DNA"/>
</dbReference>
<evidence type="ECO:0000313" key="2">
    <source>
        <dbReference type="EMBL" id="UYV81888.1"/>
    </source>
</evidence>
<dbReference type="Proteomes" id="UP001235939">
    <property type="component" value="Chromosome 21"/>
</dbReference>
<name>A0ABY6LL53_9ARAC</name>
<feature type="compositionally biased region" description="Polar residues" evidence="1">
    <location>
        <begin position="508"/>
        <end position="522"/>
    </location>
</feature>
<organism evidence="2 3">
    <name type="scientific">Cordylochernes scorpioides</name>
    <dbReference type="NCBI Taxonomy" id="51811"/>
    <lineage>
        <taxon>Eukaryota</taxon>
        <taxon>Metazoa</taxon>
        <taxon>Ecdysozoa</taxon>
        <taxon>Arthropoda</taxon>
        <taxon>Chelicerata</taxon>
        <taxon>Arachnida</taxon>
        <taxon>Pseudoscorpiones</taxon>
        <taxon>Cheliferoidea</taxon>
        <taxon>Chernetidae</taxon>
        <taxon>Cordylochernes</taxon>
    </lineage>
</organism>
<feature type="region of interest" description="Disordered" evidence="1">
    <location>
        <begin position="405"/>
        <end position="457"/>
    </location>
</feature>
<feature type="region of interest" description="Disordered" evidence="1">
    <location>
        <begin position="209"/>
        <end position="231"/>
    </location>
</feature>
<sequence>MASMPIFRPTKCCRQMSSEIIFKSLNINSPQVPRRIFLKNISLQLFQDHLKIRSQLKNLPRSLHDLIILHCKKAESPEVSYIYFIKLFKMINIIIFCLPQIEMSVESELKKRKRCYVCPSTKGSMTQIICYKCRRHICQRHSSNICKDCEKYPSATFNSSLFSDAVIRSARASATPVVRLRPWSTSSSLSYHLDLPLSLVVPVRESHHAPTTTTAQHIPHRQHAEDDGGWRPDALTNMQPHCEDLVSRLTDAIRGIAVSRVEEALISPFDGSYAASNFIQQLERTSEGPQDDATLQTRLRTLLKGEPLSLYNELNLASLPYSQAKQTLIDLYPGKSEVTFTKFLTFKLTNQIQLGEYYRQKITMGLQLGLTKEGLQASDQRLVRAIAPKTLTEWYSTMTRIKGTSSLPTPSEPFQGVSNTSAFHRDTGTPSRGRNYNPFSTNNTPRYPSGARRPPSPCKYCQGNQWNNECSMNRRPYRQQAYHGQPTAHYFPPEQNGAHNLPVPAPRSSRTPQGNENSSFRP</sequence>
<gene>
    <name evidence="2" type="ORF">LAZ67_21000041</name>
</gene>
<reference evidence="2 3" key="1">
    <citation type="submission" date="2022-01" db="EMBL/GenBank/DDBJ databases">
        <title>A chromosomal length assembly of Cordylochernes scorpioides.</title>
        <authorList>
            <person name="Zeh D."/>
            <person name="Zeh J."/>
        </authorList>
    </citation>
    <scope>NUCLEOTIDE SEQUENCE [LARGE SCALE GENOMIC DNA]</scope>
    <source>
        <strain evidence="2">IN4F17</strain>
        <tissue evidence="2">Whole Body</tissue>
    </source>
</reference>
<evidence type="ECO:0000256" key="1">
    <source>
        <dbReference type="SAM" id="MobiDB-lite"/>
    </source>
</evidence>
<evidence type="ECO:0008006" key="4">
    <source>
        <dbReference type="Google" id="ProtNLM"/>
    </source>
</evidence>
<proteinExistence type="predicted"/>
<feature type="region of interest" description="Disordered" evidence="1">
    <location>
        <begin position="485"/>
        <end position="522"/>
    </location>
</feature>